<dbReference type="GO" id="GO:0005886">
    <property type="term" value="C:plasma membrane"/>
    <property type="evidence" value="ECO:0007669"/>
    <property type="project" value="InterPro"/>
</dbReference>
<dbReference type="InterPro" id="IPR006036">
    <property type="entry name" value="K_uptake_TrkA"/>
</dbReference>
<evidence type="ECO:0000256" key="1">
    <source>
        <dbReference type="ARBA" id="ARBA00017378"/>
    </source>
</evidence>
<evidence type="ECO:0000313" key="10">
    <source>
        <dbReference type="Proteomes" id="UP000503840"/>
    </source>
</evidence>
<evidence type="ECO:0000256" key="6">
    <source>
        <dbReference type="ARBA" id="ARBA00023065"/>
    </source>
</evidence>
<keyword evidence="5" id="KW-0520">NAD</keyword>
<dbReference type="NCBIfam" id="NF007032">
    <property type="entry name" value="PRK09496.1-4"/>
    <property type="match status" value="1"/>
</dbReference>
<dbReference type="Pfam" id="PF02080">
    <property type="entry name" value="TrkA_C"/>
    <property type="match status" value="2"/>
</dbReference>
<evidence type="ECO:0000256" key="2">
    <source>
        <dbReference type="ARBA" id="ARBA00022448"/>
    </source>
</evidence>
<organism evidence="9 10">
    <name type="scientific">Desulfovibrio subterraneus</name>
    <dbReference type="NCBI Taxonomy" id="2718620"/>
    <lineage>
        <taxon>Bacteria</taxon>
        <taxon>Pseudomonadati</taxon>
        <taxon>Thermodesulfobacteriota</taxon>
        <taxon>Desulfovibrionia</taxon>
        <taxon>Desulfovibrionales</taxon>
        <taxon>Desulfovibrionaceae</taxon>
        <taxon>Desulfovibrio</taxon>
    </lineage>
</organism>
<feature type="domain" description="RCK N-terminal" evidence="7">
    <location>
        <begin position="242"/>
        <end position="359"/>
    </location>
</feature>
<keyword evidence="3" id="KW-0633">Potassium transport</keyword>
<dbReference type="RefSeq" id="WP_174405612.1">
    <property type="nucleotide sequence ID" value="NZ_BLVO01000013.1"/>
</dbReference>
<feature type="domain" description="RCK N-terminal" evidence="7">
    <location>
        <begin position="12"/>
        <end position="131"/>
    </location>
</feature>
<dbReference type="GO" id="GO:0015079">
    <property type="term" value="F:potassium ion transmembrane transporter activity"/>
    <property type="evidence" value="ECO:0007669"/>
    <property type="project" value="InterPro"/>
</dbReference>
<keyword evidence="4" id="KW-0630">Potassium</keyword>
<dbReference type="PANTHER" id="PTHR43833:SF5">
    <property type="entry name" value="TRK SYSTEM POTASSIUM UPTAKE PROTEIN TRKA"/>
    <property type="match status" value="1"/>
</dbReference>
<dbReference type="SUPFAM" id="SSF116726">
    <property type="entry name" value="TrkA C-terminal domain-like"/>
    <property type="match status" value="2"/>
</dbReference>
<dbReference type="PRINTS" id="PR00335">
    <property type="entry name" value="KUPTAKETRKA"/>
</dbReference>
<sequence length="465" mass="50370">MGFFSRAPRVEQLKVVIVGAGEVGYHIAHRLAQESKEVVIIDQSSEALRRVSEVLDVQTFQGSGCSPVVLSDAGVMDADIFLAVTDSDEINIIACLFANAISPDSIKIARIRNEEYNLYQDALTNKPLNISTIINPEIEVIKAIDRMLAVPGAVDFSEFAEGRVKLVGIRVEKGPLVGKKLMAFRDVVPDTNVLIAAIVRGEDLIIPSGRDEIISGDIVYFACKDTSLDVVRSVCGRDMAPVRDVLIIGGGNIGLRLAVLFERKGLHVKLVDKSEARCQYLAEKLNSTLVLRGDGTDQDFLREENVGEMDAVISLTSDEETNILSSLLAKNLGAKKTVTRVNKVAYQPLVSAIGIDHSVSPRLSAVNSILHHIRRGKVLSSVSIRGEGAEALEAIAQADSELVGKPVKDLAMPRGTLLLAIVRGKEVVIPSGDSMIQPDDRIIILSTRENVSRVEQALTVTLKQL</sequence>
<dbReference type="PANTHER" id="PTHR43833">
    <property type="entry name" value="POTASSIUM CHANNEL PROTEIN 2-RELATED-RELATED"/>
    <property type="match status" value="1"/>
</dbReference>
<accession>A0A7J0BLD8</accession>
<dbReference type="PROSITE" id="PS51201">
    <property type="entry name" value="RCK_N"/>
    <property type="match status" value="2"/>
</dbReference>
<evidence type="ECO:0000313" key="9">
    <source>
        <dbReference type="EMBL" id="GFM33975.1"/>
    </source>
</evidence>
<dbReference type="Gene3D" id="3.30.70.1450">
    <property type="entry name" value="Regulator of K+ conductance, C-terminal domain"/>
    <property type="match status" value="2"/>
</dbReference>
<dbReference type="AlphaFoldDB" id="A0A7J0BLD8"/>
<reference evidence="9 10" key="1">
    <citation type="submission" date="2020-05" db="EMBL/GenBank/DDBJ databases">
        <title>Draft genome sequence of Desulfovibrio sp. strain HN2T.</title>
        <authorList>
            <person name="Ueno A."/>
            <person name="Tamazawa S."/>
            <person name="Tamamura S."/>
            <person name="Murakami T."/>
            <person name="Kiyama T."/>
            <person name="Inomata H."/>
            <person name="Amano Y."/>
            <person name="Miyakawa K."/>
            <person name="Tamaki H."/>
            <person name="Naganuma T."/>
            <person name="Kaneko K."/>
        </authorList>
    </citation>
    <scope>NUCLEOTIDE SEQUENCE [LARGE SCALE GENOMIC DNA]</scope>
    <source>
        <strain evidence="9 10">HN2</strain>
    </source>
</reference>
<evidence type="ECO:0000259" key="8">
    <source>
        <dbReference type="PROSITE" id="PS51202"/>
    </source>
</evidence>
<dbReference type="NCBIfam" id="NF007039">
    <property type="entry name" value="PRK09496.3-2"/>
    <property type="match status" value="1"/>
</dbReference>
<name>A0A7J0BLD8_9BACT</name>
<dbReference type="EMBL" id="BLVO01000013">
    <property type="protein sequence ID" value="GFM33975.1"/>
    <property type="molecule type" value="Genomic_DNA"/>
</dbReference>
<dbReference type="NCBIfam" id="NF007031">
    <property type="entry name" value="PRK09496.1-2"/>
    <property type="match status" value="1"/>
</dbReference>
<evidence type="ECO:0000256" key="4">
    <source>
        <dbReference type="ARBA" id="ARBA00022958"/>
    </source>
</evidence>
<dbReference type="SUPFAM" id="SSF51735">
    <property type="entry name" value="NAD(P)-binding Rossmann-fold domains"/>
    <property type="match status" value="2"/>
</dbReference>
<comment type="caution">
    <text evidence="9">The sequence shown here is derived from an EMBL/GenBank/DDBJ whole genome shotgun (WGS) entry which is preliminary data.</text>
</comment>
<evidence type="ECO:0000256" key="3">
    <source>
        <dbReference type="ARBA" id="ARBA00022538"/>
    </source>
</evidence>
<dbReference type="InterPro" id="IPR006037">
    <property type="entry name" value="RCK_C"/>
</dbReference>
<protein>
    <recommendedName>
        <fullName evidence="1">Trk system potassium uptake protein TrkA</fullName>
    </recommendedName>
</protein>
<proteinExistence type="predicted"/>
<evidence type="ECO:0000259" key="7">
    <source>
        <dbReference type="PROSITE" id="PS51201"/>
    </source>
</evidence>
<dbReference type="InterPro" id="IPR036721">
    <property type="entry name" value="RCK_C_sf"/>
</dbReference>
<dbReference type="InterPro" id="IPR036291">
    <property type="entry name" value="NAD(P)-bd_dom_sf"/>
</dbReference>
<keyword evidence="2" id="KW-0813">Transport</keyword>
<dbReference type="Gene3D" id="3.40.50.720">
    <property type="entry name" value="NAD(P)-binding Rossmann-like Domain"/>
    <property type="match status" value="2"/>
</dbReference>
<evidence type="ECO:0000256" key="5">
    <source>
        <dbReference type="ARBA" id="ARBA00023027"/>
    </source>
</evidence>
<dbReference type="PROSITE" id="PS51202">
    <property type="entry name" value="RCK_C"/>
    <property type="match status" value="2"/>
</dbReference>
<keyword evidence="6" id="KW-0406">Ion transport</keyword>
<keyword evidence="10" id="KW-1185">Reference proteome</keyword>
<dbReference type="InterPro" id="IPR003148">
    <property type="entry name" value="RCK_N"/>
</dbReference>
<feature type="domain" description="RCK C-terminal" evidence="8">
    <location>
        <begin position="154"/>
        <end position="237"/>
    </location>
</feature>
<dbReference type="NCBIfam" id="NF007041">
    <property type="entry name" value="PRK09496.3-4"/>
    <property type="match status" value="1"/>
</dbReference>
<dbReference type="Proteomes" id="UP000503840">
    <property type="component" value="Unassembled WGS sequence"/>
</dbReference>
<dbReference type="InterPro" id="IPR050721">
    <property type="entry name" value="Trk_Ktr_HKT_K-transport"/>
</dbReference>
<dbReference type="Pfam" id="PF02254">
    <property type="entry name" value="TrkA_N"/>
    <property type="match status" value="2"/>
</dbReference>
<gene>
    <name evidence="9" type="ORF">DSM101010T_23400</name>
</gene>
<feature type="domain" description="RCK C-terminal" evidence="8">
    <location>
        <begin position="379"/>
        <end position="460"/>
    </location>
</feature>